<dbReference type="Proteomes" id="UP001153331">
    <property type="component" value="Unassembled WGS sequence"/>
</dbReference>
<accession>A0ACC2HXA1</accession>
<name>A0ACC2HXA1_9PLEO</name>
<dbReference type="EMBL" id="JAPHNI010000871">
    <property type="protein sequence ID" value="KAJ8107721.1"/>
    <property type="molecule type" value="Genomic_DNA"/>
</dbReference>
<proteinExistence type="predicted"/>
<protein>
    <submittedName>
        <fullName evidence="1">Uncharacterized protein</fullName>
    </submittedName>
</protein>
<keyword evidence="2" id="KW-1185">Reference proteome</keyword>
<comment type="caution">
    <text evidence="1">The sequence shown here is derived from an EMBL/GenBank/DDBJ whole genome shotgun (WGS) entry which is preliminary data.</text>
</comment>
<evidence type="ECO:0000313" key="1">
    <source>
        <dbReference type="EMBL" id="KAJ8107721.1"/>
    </source>
</evidence>
<reference evidence="1" key="1">
    <citation type="submission" date="2022-11" db="EMBL/GenBank/DDBJ databases">
        <title>Genome Sequence of Boeremia exigua.</title>
        <authorList>
            <person name="Buettner E."/>
        </authorList>
    </citation>
    <scope>NUCLEOTIDE SEQUENCE</scope>
    <source>
        <strain evidence="1">CU02</strain>
    </source>
</reference>
<sequence length="375" mass="40745">MWTPAADLNTTTIRASASKHSPPPQSYSFAFRLYTHLLDLRFGSAYDRISNHHAATQTDSRHSSALAYKLPLVFPRPIMSNYVDTGSQTEWAGLMQRKIVRPETLFSPAPFPATSTPPDEPLTIKEQCTADHPVISPGAPQVRPHTPPQSNGALQKEVPTMSTSPLLARRQNVPAFTYHLDLPPPLPQVVEPRTLDDEVPVSPPPTAQPLSPLPEANRRFAGHTPLYAGSPSQEMLRRPPPNRQLHPTVPESLKSLPAHEMIVEQDPSEDADTEPQLEDESQSATPQGDIGLTGPLTLAPNPSEGTQNNILLSALDQELDKIAQQQAQADGAAENDQPPSRKGSADSRTSEAQYVDGVILKKTVPMNFGAPLGEV</sequence>
<gene>
    <name evidence="1" type="ORF">OPT61_g8676</name>
</gene>
<evidence type="ECO:0000313" key="2">
    <source>
        <dbReference type="Proteomes" id="UP001153331"/>
    </source>
</evidence>
<organism evidence="1 2">
    <name type="scientific">Boeremia exigua</name>
    <dbReference type="NCBI Taxonomy" id="749465"/>
    <lineage>
        <taxon>Eukaryota</taxon>
        <taxon>Fungi</taxon>
        <taxon>Dikarya</taxon>
        <taxon>Ascomycota</taxon>
        <taxon>Pezizomycotina</taxon>
        <taxon>Dothideomycetes</taxon>
        <taxon>Pleosporomycetidae</taxon>
        <taxon>Pleosporales</taxon>
        <taxon>Pleosporineae</taxon>
        <taxon>Didymellaceae</taxon>
        <taxon>Boeremia</taxon>
    </lineage>
</organism>